<sequence>MNARPWDLPAVRPGQSEIWELAEEIWSKDGQEWPQLSLGALFGVCLATFKGDDGKDSPSTARFFHILITESLYLIWKLREGEALTINEIHNRMKFGKQYSLAPSLVLDTWRGRLNNEEKLPKHWLREPEVLGDEAGIDNDTCDSHTVADCFVHKAFP</sequence>
<evidence type="ECO:0000313" key="2">
    <source>
        <dbReference type="Proteomes" id="UP001215280"/>
    </source>
</evidence>
<evidence type="ECO:0000313" key="1">
    <source>
        <dbReference type="EMBL" id="KAJ7749050.1"/>
    </source>
</evidence>
<accession>A0AAD7ITX0</accession>
<gene>
    <name evidence="1" type="ORF">DFH07DRAFT_775525</name>
</gene>
<name>A0AAD7ITX0_9AGAR</name>
<protein>
    <submittedName>
        <fullName evidence="1">Uncharacterized protein</fullName>
    </submittedName>
</protein>
<organism evidence="1 2">
    <name type="scientific">Mycena maculata</name>
    <dbReference type="NCBI Taxonomy" id="230809"/>
    <lineage>
        <taxon>Eukaryota</taxon>
        <taxon>Fungi</taxon>
        <taxon>Dikarya</taxon>
        <taxon>Basidiomycota</taxon>
        <taxon>Agaricomycotina</taxon>
        <taxon>Agaricomycetes</taxon>
        <taxon>Agaricomycetidae</taxon>
        <taxon>Agaricales</taxon>
        <taxon>Marasmiineae</taxon>
        <taxon>Mycenaceae</taxon>
        <taxon>Mycena</taxon>
    </lineage>
</organism>
<dbReference type="AlphaFoldDB" id="A0AAD7ITX0"/>
<dbReference type="EMBL" id="JARJLG010000087">
    <property type="protein sequence ID" value="KAJ7749050.1"/>
    <property type="molecule type" value="Genomic_DNA"/>
</dbReference>
<keyword evidence="2" id="KW-1185">Reference proteome</keyword>
<dbReference type="Proteomes" id="UP001215280">
    <property type="component" value="Unassembled WGS sequence"/>
</dbReference>
<comment type="caution">
    <text evidence="1">The sequence shown here is derived from an EMBL/GenBank/DDBJ whole genome shotgun (WGS) entry which is preliminary data.</text>
</comment>
<reference evidence="1" key="1">
    <citation type="submission" date="2023-03" db="EMBL/GenBank/DDBJ databases">
        <title>Massive genome expansion in bonnet fungi (Mycena s.s.) driven by repeated elements and novel gene families across ecological guilds.</title>
        <authorList>
            <consortium name="Lawrence Berkeley National Laboratory"/>
            <person name="Harder C.B."/>
            <person name="Miyauchi S."/>
            <person name="Viragh M."/>
            <person name="Kuo A."/>
            <person name="Thoen E."/>
            <person name="Andreopoulos B."/>
            <person name="Lu D."/>
            <person name="Skrede I."/>
            <person name="Drula E."/>
            <person name="Henrissat B."/>
            <person name="Morin E."/>
            <person name="Kohler A."/>
            <person name="Barry K."/>
            <person name="LaButti K."/>
            <person name="Morin E."/>
            <person name="Salamov A."/>
            <person name="Lipzen A."/>
            <person name="Mereny Z."/>
            <person name="Hegedus B."/>
            <person name="Baldrian P."/>
            <person name="Stursova M."/>
            <person name="Weitz H."/>
            <person name="Taylor A."/>
            <person name="Grigoriev I.V."/>
            <person name="Nagy L.G."/>
            <person name="Martin F."/>
            <person name="Kauserud H."/>
        </authorList>
    </citation>
    <scope>NUCLEOTIDE SEQUENCE</scope>
    <source>
        <strain evidence="1">CBHHK188m</strain>
    </source>
</reference>
<proteinExistence type="predicted"/>